<evidence type="ECO:0000313" key="2">
    <source>
        <dbReference type="EMBL" id="XBV90627.1"/>
    </source>
</evidence>
<dbReference type="RefSeq" id="WP_350271350.1">
    <property type="nucleotide sequence ID" value="NZ_CP158281.1"/>
</dbReference>
<dbReference type="EMBL" id="CP158281">
    <property type="protein sequence ID" value="XBV90627.1"/>
    <property type="molecule type" value="Genomic_DNA"/>
</dbReference>
<keyword evidence="1" id="KW-0812">Transmembrane</keyword>
<gene>
    <name evidence="2" type="ORF">AAFP32_07945</name>
</gene>
<dbReference type="AlphaFoldDB" id="A0AAU7UR80"/>
<feature type="transmembrane region" description="Helical" evidence="1">
    <location>
        <begin position="62"/>
        <end position="83"/>
    </location>
</feature>
<proteinExistence type="predicted"/>
<feature type="transmembrane region" description="Helical" evidence="1">
    <location>
        <begin position="36"/>
        <end position="55"/>
    </location>
</feature>
<protein>
    <recommendedName>
        <fullName evidence="3">DUF3592 domain-containing protein</fullName>
    </recommendedName>
</protein>
<organism evidence="2">
    <name type="scientific">Brevibacterium koreense</name>
    <dbReference type="NCBI Taxonomy" id="3140787"/>
    <lineage>
        <taxon>Bacteria</taxon>
        <taxon>Bacillati</taxon>
        <taxon>Actinomycetota</taxon>
        <taxon>Actinomycetes</taxon>
        <taxon>Micrococcales</taxon>
        <taxon>Brevibacteriaceae</taxon>
        <taxon>Brevibacterium</taxon>
    </lineage>
</organism>
<sequence>MRPFGRGSQLGIVVLLAILLFGLAAAFAIVMLWPQALLASIVIACTTVVLVAVITPRIVDRIWVLWLVVPALALIALGTIMLAEDLSVSRDGELTEVVIVDHTLDVETVHDSGGRSHEAYTHEYAMERTDGTPVEEPLIYRGQDGYDFEEGETITVLVDPDGHAPATPAQSVDFGADAGIVIVGLFAVIGAYGVCSLLLLKDAIRGRDRRSFGH</sequence>
<keyword evidence="1" id="KW-0472">Membrane</keyword>
<keyword evidence="1" id="KW-1133">Transmembrane helix</keyword>
<reference evidence="2" key="1">
    <citation type="submission" date="2024-06" db="EMBL/GenBank/DDBJ databases">
        <title>Brevibacterium koreense sp. nov., isolated from jogae-jeotgal, a Korean fermented seafood.</title>
        <authorList>
            <person name="Whon T.W."/>
            <person name="Nam S."/>
            <person name="Kim Y."/>
        </authorList>
    </citation>
    <scope>NUCLEOTIDE SEQUENCE</scope>
    <source>
        <strain evidence="2">CBA3109</strain>
    </source>
</reference>
<evidence type="ECO:0008006" key="3">
    <source>
        <dbReference type="Google" id="ProtNLM"/>
    </source>
</evidence>
<evidence type="ECO:0000256" key="1">
    <source>
        <dbReference type="SAM" id="Phobius"/>
    </source>
</evidence>
<name>A0AAU7UR80_9MICO</name>
<accession>A0AAU7UR80</accession>
<feature type="transmembrane region" description="Helical" evidence="1">
    <location>
        <begin position="178"/>
        <end position="200"/>
    </location>
</feature>
<dbReference type="KEGG" id="bkr:AAFP32_07945"/>